<organism evidence="10 11">
    <name type="scientific">Talaromyces stipitatus (strain ATCC 10500 / CBS 375.48 / QM 6759 / NRRL 1006)</name>
    <name type="common">Penicillium stipitatum</name>
    <dbReference type="NCBI Taxonomy" id="441959"/>
    <lineage>
        <taxon>Eukaryota</taxon>
        <taxon>Fungi</taxon>
        <taxon>Dikarya</taxon>
        <taxon>Ascomycota</taxon>
        <taxon>Pezizomycotina</taxon>
        <taxon>Eurotiomycetes</taxon>
        <taxon>Eurotiomycetidae</taxon>
        <taxon>Eurotiales</taxon>
        <taxon>Trichocomaceae</taxon>
        <taxon>Talaromyces</taxon>
        <taxon>Talaromyces sect. Talaromyces</taxon>
    </lineage>
</organism>
<dbReference type="PRINTS" id="PR00622">
    <property type="entry name" value="HISTONEH3"/>
</dbReference>
<dbReference type="CDD" id="cd22911">
    <property type="entry name" value="HFD_H3"/>
    <property type="match status" value="1"/>
</dbReference>
<proteinExistence type="inferred from homology"/>
<evidence type="ECO:0000256" key="6">
    <source>
        <dbReference type="ARBA" id="ARBA00022454"/>
    </source>
</evidence>
<evidence type="ECO:0000256" key="1">
    <source>
        <dbReference type="ARBA" id="ARBA00002001"/>
    </source>
</evidence>
<keyword evidence="7" id="KW-0544">Nucleosome core</keyword>
<dbReference type="InParanoid" id="B8MN07"/>
<dbReference type="EMBL" id="EQ962658">
    <property type="protein sequence ID" value="EED13956.1"/>
    <property type="molecule type" value="Genomic_DNA"/>
</dbReference>
<sequence length="212" mass="24472">MARTKVSARKIAKKEATKTLPGGSKHPMRRVPIQGTTRRSNSSTRNPTIPKIYRSHNTKSPFQRLVQEIAQDISLTADLRWQSSAILALQEAAEAFLVKEFEMTNLCAVHAHRVTIQAKDMELVDRLRRIMTGLLDSSLIENSQSNFHMNLKHVNIYHHWLRQEVSKKRLHIKWVDTKRMVADSLTKVLHGQQFLDWRKHQGLVDIADLVQE</sequence>
<feature type="compositionally biased region" description="Polar residues" evidence="8">
    <location>
        <begin position="34"/>
        <end position="47"/>
    </location>
</feature>
<dbReference type="GO" id="GO:0000786">
    <property type="term" value="C:nucleosome"/>
    <property type="evidence" value="ECO:0007669"/>
    <property type="project" value="UniProtKB-KW"/>
</dbReference>
<dbReference type="GO" id="GO:0003677">
    <property type="term" value="F:DNA binding"/>
    <property type="evidence" value="ECO:0007669"/>
    <property type="project" value="InterPro"/>
</dbReference>
<dbReference type="RefSeq" id="XP_002486194.1">
    <property type="nucleotide sequence ID" value="XM_002486149.1"/>
</dbReference>
<gene>
    <name evidence="10" type="ORF">TSTA_101920</name>
</gene>
<comment type="subunit">
    <text evidence="4">The nucleosome is a histone octamer containing two molecules each of H2A, H2B, H3 and H4 assembled in one H3-H4 heterotetramer and two H2A-H2B heterodimers. The octamer wraps approximately 147 bp of DNA.</text>
</comment>
<evidence type="ECO:0000313" key="11">
    <source>
        <dbReference type="Proteomes" id="UP000001745"/>
    </source>
</evidence>
<protein>
    <recommendedName>
        <fullName evidence="5">Histone H3</fullName>
    </recommendedName>
</protein>
<dbReference type="OrthoDB" id="5413114at2759"/>
<evidence type="ECO:0000256" key="5">
    <source>
        <dbReference type="ARBA" id="ARBA00020835"/>
    </source>
</evidence>
<evidence type="ECO:0000259" key="9">
    <source>
        <dbReference type="Pfam" id="PF00125"/>
    </source>
</evidence>
<feature type="compositionally biased region" description="Basic residues" evidence="8">
    <location>
        <begin position="1"/>
        <end position="12"/>
    </location>
</feature>
<dbReference type="Pfam" id="PF00125">
    <property type="entry name" value="Histone"/>
    <property type="match status" value="1"/>
</dbReference>
<dbReference type="PANTHER" id="PTHR11426">
    <property type="entry name" value="HISTONE H3"/>
    <property type="match status" value="1"/>
</dbReference>
<evidence type="ECO:0000256" key="2">
    <source>
        <dbReference type="ARBA" id="ARBA00004286"/>
    </source>
</evidence>
<evidence type="ECO:0000256" key="3">
    <source>
        <dbReference type="ARBA" id="ARBA00010343"/>
    </source>
</evidence>
<accession>B8MN07</accession>
<comment type="subcellular location">
    <subcellularLocation>
        <location evidence="2">Chromosome</location>
    </subcellularLocation>
</comment>
<evidence type="ECO:0000256" key="8">
    <source>
        <dbReference type="SAM" id="MobiDB-lite"/>
    </source>
</evidence>
<feature type="domain" description="Core Histone H2A/H2B/H3" evidence="9">
    <location>
        <begin position="56"/>
        <end position="126"/>
    </location>
</feature>
<dbReference type="GO" id="GO:0046982">
    <property type="term" value="F:protein heterodimerization activity"/>
    <property type="evidence" value="ECO:0007669"/>
    <property type="project" value="InterPro"/>
</dbReference>
<name>B8MN07_TALSN</name>
<dbReference type="eggNOG" id="KOG1745">
    <property type="taxonomic scope" value="Eukaryota"/>
</dbReference>
<dbReference type="Proteomes" id="UP000001745">
    <property type="component" value="Unassembled WGS sequence"/>
</dbReference>
<feature type="region of interest" description="Disordered" evidence="8">
    <location>
        <begin position="1"/>
        <end position="56"/>
    </location>
</feature>
<dbReference type="STRING" id="441959.B8MN07"/>
<dbReference type="GeneID" id="8099237"/>
<dbReference type="Gene3D" id="1.10.20.10">
    <property type="entry name" value="Histone, subunit A"/>
    <property type="match status" value="1"/>
</dbReference>
<dbReference type="AlphaFoldDB" id="B8MN07"/>
<reference evidence="11" key="1">
    <citation type="journal article" date="2015" name="Genome Announc.">
        <title>Genome sequence of the AIDS-associated pathogen Penicillium marneffei (ATCC18224) and its near taxonomic relative Talaromyces stipitatus (ATCC10500).</title>
        <authorList>
            <person name="Nierman W.C."/>
            <person name="Fedorova-Abrams N.D."/>
            <person name="Andrianopoulos A."/>
        </authorList>
    </citation>
    <scope>NUCLEOTIDE SEQUENCE [LARGE SCALE GENOMIC DNA]</scope>
    <source>
        <strain evidence="11">ATCC 10500 / CBS 375.48 / QM 6759 / NRRL 1006</strain>
    </source>
</reference>
<evidence type="ECO:0000256" key="4">
    <source>
        <dbReference type="ARBA" id="ARBA00011538"/>
    </source>
</evidence>
<comment type="similarity">
    <text evidence="3">Belongs to the histone H3 family.</text>
</comment>
<keyword evidence="11" id="KW-1185">Reference proteome</keyword>
<keyword evidence="7" id="KW-0238">DNA-binding</keyword>
<dbReference type="HOGENOM" id="CLU_1300422_0_0_1"/>
<comment type="function">
    <text evidence="1">Core component of nucleosome. Nucleosomes wrap and compact DNA into chromatin, limiting DNA accessibility to the cellular machineries which require DNA as a template. Histones thereby play a central role in transcription regulation, DNA repair, DNA replication and chromosomal stability. DNA accessibility is regulated via a complex set of post-translational modifications of histones, also called histone code, and nucleosome remodeling.</text>
</comment>
<dbReference type="SMART" id="SM00428">
    <property type="entry name" value="H3"/>
    <property type="match status" value="1"/>
</dbReference>
<dbReference type="InterPro" id="IPR000164">
    <property type="entry name" value="Histone_H3/CENP-A"/>
</dbReference>
<dbReference type="PhylomeDB" id="B8MN07"/>
<dbReference type="InterPro" id="IPR007125">
    <property type="entry name" value="H2A/H2B/H3"/>
</dbReference>
<keyword evidence="6" id="KW-0158">Chromosome</keyword>
<dbReference type="SUPFAM" id="SSF47113">
    <property type="entry name" value="Histone-fold"/>
    <property type="match status" value="1"/>
</dbReference>
<dbReference type="VEuPathDB" id="FungiDB:TSTA_101920"/>
<dbReference type="PROSITE" id="PS00959">
    <property type="entry name" value="HISTONE_H3_2"/>
    <property type="match status" value="1"/>
</dbReference>
<dbReference type="GO" id="GO:0030527">
    <property type="term" value="F:structural constituent of chromatin"/>
    <property type="evidence" value="ECO:0007669"/>
    <property type="project" value="InterPro"/>
</dbReference>
<dbReference type="InterPro" id="IPR009072">
    <property type="entry name" value="Histone-fold"/>
</dbReference>
<evidence type="ECO:0000256" key="7">
    <source>
        <dbReference type="ARBA" id="ARBA00023269"/>
    </source>
</evidence>
<evidence type="ECO:0000313" key="10">
    <source>
        <dbReference type="EMBL" id="EED13956.1"/>
    </source>
</evidence>